<dbReference type="AlphaFoldDB" id="A0A1Q9EKT3"/>
<dbReference type="Proteomes" id="UP000186817">
    <property type="component" value="Unassembled WGS sequence"/>
</dbReference>
<protein>
    <submittedName>
        <fullName evidence="1">Uncharacterized protein</fullName>
    </submittedName>
</protein>
<name>A0A1Q9EKT3_SYMMI</name>
<dbReference type="EMBL" id="LSRX01000126">
    <property type="protein sequence ID" value="OLQ08025.1"/>
    <property type="molecule type" value="Genomic_DNA"/>
</dbReference>
<gene>
    <name evidence="1" type="ORF">AK812_SmicGene8530</name>
</gene>
<accession>A0A1Q9EKT3</accession>
<sequence>MIKTVKVRRLDSVRAALAHQRRTWLGVIRRTPQEGLLKEFQAFAQQLEQVFTTISQTCSGGTAGLQKERRGKASMADKQVEFPLTSSKKEVQAKDLCKMIQEAALA</sequence>
<comment type="caution">
    <text evidence="1">The sequence shown here is derived from an EMBL/GenBank/DDBJ whole genome shotgun (WGS) entry which is preliminary data.</text>
</comment>
<reference evidence="1 2" key="1">
    <citation type="submission" date="2016-02" db="EMBL/GenBank/DDBJ databases">
        <title>Genome analysis of coral dinoflagellate symbionts highlights evolutionary adaptations to a symbiotic lifestyle.</title>
        <authorList>
            <person name="Aranda M."/>
            <person name="Li Y."/>
            <person name="Liew Y.J."/>
            <person name="Baumgarten S."/>
            <person name="Simakov O."/>
            <person name="Wilson M."/>
            <person name="Piel J."/>
            <person name="Ashoor H."/>
            <person name="Bougouffa S."/>
            <person name="Bajic V.B."/>
            <person name="Ryu T."/>
            <person name="Ravasi T."/>
            <person name="Bayer T."/>
            <person name="Micklem G."/>
            <person name="Kim H."/>
            <person name="Bhak J."/>
            <person name="Lajeunesse T.C."/>
            <person name="Voolstra C.R."/>
        </authorList>
    </citation>
    <scope>NUCLEOTIDE SEQUENCE [LARGE SCALE GENOMIC DNA]</scope>
    <source>
        <strain evidence="1 2">CCMP2467</strain>
    </source>
</reference>
<proteinExistence type="predicted"/>
<evidence type="ECO:0000313" key="1">
    <source>
        <dbReference type="EMBL" id="OLQ08025.1"/>
    </source>
</evidence>
<evidence type="ECO:0000313" key="2">
    <source>
        <dbReference type="Proteomes" id="UP000186817"/>
    </source>
</evidence>
<keyword evidence="2" id="KW-1185">Reference proteome</keyword>
<organism evidence="1 2">
    <name type="scientific">Symbiodinium microadriaticum</name>
    <name type="common">Dinoflagellate</name>
    <name type="synonym">Zooxanthella microadriatica</name>
    <dbReference type="NCBI Taxonomy" id="2951"/>
    <lineage>
        <taxon>Eukaryota</taxon>
        <taxon>Sar</taxon>
        <taxon>Alveolata</taxon>
        <taxon>Dinophyceae</taxon>
        <taxon>Suessiales</taxon>
        <taxon>Symbiodiniaceae</taxon>
        <taxon>Symbiodinium</taxon>
    </lineage>
</organism>